<feature type="domain" description="USP" evidence="3">
    <location>
        <begin position="99"/>
        <end position="366"/>
    </location>
</feature>
<dbReference type="InterPro" id="IPR001394">
    <property type="entry name" value="Peptidase_C19_UCH"/>
</dbReference>
<feature type="compositionally biased region" description="Polar residues" evidence="2">
    <location>
        <begin position="801"/>
        <end position="816"/>
    </location>
</feature>
<dbReference type="SUPFAM" id="SSF54001">
    <property type="entry name" value="Cysteine proteinases"/>
    <property type="match status" value="1"/>
</dbReference>
<keyword evidence="5" id="KW-1185">Reference proteome</keyword>
<gene>
    <name evidence="4" type="ORF">AQUCO_01600225v1</name>
</gene>
<dbReference type="GO" id="GO:0004843">
    <property type="term" value="F:cysteine-type deubiquitinase activity"/>
    <property type="evidence" value="ECO:0007669"/>
    <property type="project" value="InterPro"/>
</dbReference>
<dbReference type="PROSITE" id="PS50235">
    <property type="entry name" value="USP_3"/>
    <property type="match status" value="1"/>
</dbReference>
<dbReference type="InterPro" id="IPR018200">
    <property type="entry name" value="USP_CS"/>
</dbReference>
<feature type="compositionally biased region" description="Polar residues" evidence="2">
    <location>
        <begin position="1106"/>
        <end position="1116"/>
    </location>
</feature>
<dbReference type="GO" id="GO:0016579">
    <property type="term" value="P:protein deubiquitination"/>
    <property type="evidence" value="ECO:0007669"/>
    <property type="project" value="InterPro"/>
</dbReference>
<feature type="region of interest" description="Disordered" evidence="2">
    <location>
        <begin position="374"/>
        <end position="411"/>
    </location>
</feature>
<proteinExistence type="inferred from homology"/>
<evidence type="ECO:0000256" key="1">
    <source>
        <dbReference type="ARBA" id="ARBA00009085"/>
    </source>
</evidence>
<feature type="region of interest" description="Disordered" evidence="2">
    <location>
        <begin position="1042"/>
        <end position="1063"/>
    </location>
</feature>
<dbReference type="STRING" id="218851.A0A2G5DQR6"/>
<feature type="region of interest" description="Disordered" evidence="2">
    <location>
        <begin position="691"/>
        <end position="726"/>
    </location>
</feature>
<feature type="region of interest" description="Disordered" evidence="2">
    <location>
        <begin position="1099"/>
        <end position="1125"/>
    </location>
</feature>
<feature type="compositionally biased region" description="Low complexity" evidence="2">
    <location>
        <begin position="53"/>
        <end position="65"/>
    </location>
</feature>
<dbReference type="CDD" id="cd02661">
    <property type="entry name" value="Peptidase_C19E"/>
    <property type="match status" value="1"/>
</dbReference>
<feature type="compositionally biased region" description="Polar residues" evidence="2">
    <location>
        <begin position="1422"/>
        <end position="1433"/>
    </location>
</feature>
<dbReference type="GO" id="GO:0005634">
    <property type="term" value="C:nucleus"/>
    <property type="evidence" value="ECO:0007669"/>
    <property type="project" value="TreeGrafter"/>
</dbReference>
<dbReference type="GO" id="GO:0005829">
    <property type="term" value="C:cytosol"/>
    <property type="evidence" value="ECO:0007669"/>
    <property type="project" value="TreeGrafter"/>
</dbReference>
<dbReference type="InterPro" id="IPR028889">
    <property type="entry name" value="USP"/>
</dbReference>
<evidence type="ECO:0000259" key="3">
    <source>
        <dbReference type="PROSITE" id="PS50235"/>
    </source>
</evidence>
<accession>A0A2G5DQR6</accession>
<feature type="compositionally biased region" description="Polar residues" evidence="2">
    <location>
        <begin position="691"/>
        <end position="724"/>
    </location>
</feature>
<organism evidence="4 5">
    <name type="scientific">Aquilegia coerulea</name>
    <name type="common">Rocky mountain columbine</name>
    <dbReference type="NCBI Taxonomy" id="218851"/>
    <lineage>
        <taxon>Eukaryota</taxon>
        <taxon>Viridiplantae</taxon>
        <taxon>Streptophyta</taxon>
        <taxon>Embryophyta</taxon>
        <taxon>Tracheophyta</taxon>
        <taxon>Spermatophyta</taxon>
        <taxon>Magnoliopsida</taxon>
        <taxon>Ranunculales</taxon>
        <taxon>Ranunculaceae</taxon>
        <taxon>Thalictroideae</taxon>
        <taxon>Aquilegia</taxon>
    </lineage>
</organism>
<feature type="region of interest" description="Disordered" evidence="2">
    <location>
        <begin position="451"/>
        <end position="528"/>
    </location>
</feature>
<reference evidence="4 5" key="1">
    <citation type="submission" date="2017-09" db="EMBL/GenBank/DDBJ databases">
        <title>WGS assembly of Aquilegia coerulea Goldsmith.</title>
        <authorList>
            <person name="Hodges S."/>
            <person name="Kramer E."/>
            <person name="Nordborg M."/>
            <person name="Tomkins J."/>
            <person name="Borevitz J."/>
            <person name="Derieg N."/>
            <person name="Yan J."/>
            <person name="Mihaltcheva S."/>
            <person name="Hayes R.D."/>
            <person name="Rokhsar D."/>
        </authorList>
    </citation>
    <scope>NUCLEOTIDE SEQUENCE [LARGE SCALE GENOMIC DNA]</scope>
    <source>
        <strain evidence="5">cv. Goldsmith</strain>
    </source>
</reference>
<comment type="similarity">
    <text evidence="1">Belongs to the peptidase C19 family.</text>
</comment>
<feature type="compositionally biased region" description="Polar residues" evidence="2">
    <location>
        <begin position="27"/>
        <end position="37"/>
    </location>
</feature>
<dbReference type="Pfam" id="PF00443">
    <property type="entry name" value="UCH"/>
    <property type="match status" value="1"/>
</dbReference>
<feature type="region of interest" description="Disordered" evidence="2">
    <location>
        <begin position="1208"/>
        <end position="1279"/>
    </location>
</feature>
<dbReference type="PROSITE" id="PS00972">
    <property type="entry name" value="USP_1"/>
    <property type="match status" value="1"/>
</dbReference>
<name>A0A2G5DQR6_AQUCA</name>
<dbReference type="InterPro" id="IPR038765">
    <property type="entry name" value="Papain-like_cys_pep_sf"/>
</dbReference>
<feature type="compositionally biased region" description="Polar residues" evidence="2">
    <location>
        <begin position="1235"/>
        <end position="1250"/>
    </location>
</feature>
<evidence type="ECO:0000256" key="2">
    <source>
        <dbReference type="SAM" id="MobiDB-lite"/>
    </source>
</evidence>
<feature type="compositionally biased region" description="Polar residues" evidence="2">
    <location>
        <begin position="382"/>
        <end position="400"/>
    </location>
</feature>
<evidence type="ECO:0000313" key="4">
    <source>
        <dbReference type="EMBL" id="PIA45839.1"/>
    </source>
</evidence>
<dbReference type="PANTHER" id="PTHR24006:SF663">
    <property type="entry name" value="UBIQUITIN CARBOXYL-TERMINAL HYDROLASE 23"/>
    <property type="match status" value="1"/>
</dbReference>
<dbReference type="Proteomes" id="UP000230069">
    <property type="component" value="Unassembled WGS sequence"/>
</dbReference>
<feature type="region of interest" description="Disordered" evidence="2">
    <location>
        <begin position="801"/>
        <end position="824"/>
    </location>
</feature>
<feature type="compositionally biased region" description="Low complexity" evidence="2">
    <location>
        <begin position="1224"/>
        <end position="1233"/>
    </location>
</feature>
<sequence>MSESLSYVKESKKPSIGCSIFKTNNEFHPTNKPSPVFTNGGGSGDSANFPKENLNSNSNYSQKSNSNGRVLMEKNQCGGDGDGLDPELSFRTTFRKIGAGLQNLGNTCFLNSVLQCLTYTEPFAAYLQSGRHKSSCISRNFCYARQEDAHEYMVNLLESMHKCCLPSGFPSESSVAYEKSLVHKIFGGRLRSQVRCMECSNGSNKYDPFLDLSLEIAKADSLREALIHFTDVEQLDGGEREYQCQRCQHKVKAVRQLTIHKAPYVLTIHLKRFGSFLPGHKINKEVRFSPILDLKPFSSGPYEGGLKYTLYGVLVHAGWSTHSGHYYCYVRTSSGTWYLLDDDEVFEVSETDVLKQKAYMLFYVRDRKNHAPKKPVDILRKGSNTPVSAPNLTKSNTMPSDSMKESISENSSLRTHLGTLVEGPVVAIGSLESSLKKVFDSVQHSIINHISGESLPHSDSSVVEGGGTVSHSSSASSDPKTEAINEPEESKVTNSHATSENLPEIDSSVVKSEDIMSHPPGPKNNNMCEDNKTIKDLTGSVVTLSDCNVQEFCSTATNMEHENASLIETEFDKEASKKVSGLGSDEVDLMQLSSQSGTEESLCKNLGEMIGPVVKSDGILSPFTGAKVEDKFEHNEIMKSGPVAVFPDCNALQGFVSKTSATDMEIERASVIAMDTSTAVSKEVSELASNEVDSVQLSSLSGTEESFSKASELSNSVDESNSIMSHPIDKSVEDINEQKETIHTPCLSGIEGSLSTGSELTISVDRSNSIMSHPIDKTAEDINEQKETMNNLTWSSFHTPSLSGTEGSLSTASESTIPVDKSDSILSHPIDKTAEDINEQKETMHDLTGPISTIPDCIVSITSDVDMEVVKASVIEMEPKKALSIEVSERGVDEVDLVQLSSQLGTKESLSKEVSALGPEIVGIVPLSSQLGIEKAVCESVGDVGPEEADSKLVSQSDAEEAICKGVNDFGPGEANLVQVSNQLGTEEVCKSISNSGSGEGDSMTLISQSDAGEAICKGVTDFGPGEANLVQVSNQLGTEEVCKSNSNSGSGEGDSMTLTSQSDAEEAICKGVSDFGPGEANLVQVSNQLGTEEVCKSISDLGSGESDSMTLTNRQNTEDDENGDILNEGGTSFKQNAEENGYTSVESLSVDTLIQSSMTSRCEQKEVLNNFHCQKVLKPKKQLKKFQVIHLRSSLLFRTPSWICRKKKNKRSRNQGLERSKSIKIGESSKSGLEPSTSEQTRTVAFDSSLSRKRKGNSGACNTHDRKFTRDDSRGDSSTKLVQVELRERSGLNRSVLAMPEAPVKRSCSTLTSNSCHYKESDISQDRRSSVQNFMNMLTRGLEETTVASWGVIDSHPSESLGSNKAQSISIGYVPDEWDVQYDRGKRKKVSSTKNSLCGRNAFQEIATIKNQNRLKKAKMDQNSSGNRPFRI</sequence>
<dbReference type="PANTHER" id="PTHR24006">
    <property type="entry name" value="UBIQUITIN CARBOXYL-TERMINAL HYDROLASE"/>
    <property type="match status" value="1"/>
</dbReference>
<feature type="compositionally biased region" description="Basic and acidic residues" evidence="2">
    <location>
        <begin position="1264"/>
        <end position="1278"/>
    </location>
</feature>
<feature type="compositionally biased region" description="Basic and acidic residues" evidence="2">
    <location>
        <begin position="479"/>
        <end position="491"/>
    </location>
</feature>
<feature type="region of interest" description="Disordered" evidence="2">
    <location>
        <begin position="1414"/>
        <end position="1433"/>
    </location>
</feature>
<evidence type="ECO:0000313" key="5">
    <source>
        <dbReference type="Proteomes" id="UP000230069"/>
    </source>
</evidence>
<feature type="region of interest" description="Disordered" evidence="2">
    <location>
        <begin position="27"/>
        <end position="65"/>
    </location>
</feature>
<dbReference type="InParanoid" id="A0A2G5DQR6"/>
<dbReference type="PROSITE" id="PS00973">
    <property type="entry name" value="USP_2"/>
    <property type="match status" value="1"/>
</dbReference>
<dbReference type="EMBL" id="KZ305033">
    <property type="protein sequence ID" value="PIA45839.1"/>
    <property type="molecule type" value="Genomic_DNA"/>
</dbReference>
<dbReference type="InterPro" id="IPR050164">
    <property type="entry name" value="Peptidase_C19"/>
</dbReference>
<protein>
    <recommendedName>
        <fullName evidence="3">USP domain-containing protein</fullName>
    </recommendedName>
</protein>
<feature type="compositionally biased region" description="Polar residues" evidence="2">
    <location>
        <begin position="492"/>
        <end position="501"/>
    </location>
</feature>
<dbReference type="Gene3D" id="3.90.70.10">
    <property type="entry name" value="Cysteine proteinases"/>
    <property type="match status" value="1"/>
</dbReference>
<dbReference type="OrthoDB" id="420187at2759"/>